<proteinExistence type="predicted"/>
<dbReference type="AlphaFoldDB" id="A0A0E9TIW2"/>
<dbReference type="EMBL" id="GBXM01055046">
    <property type="protein sequence ID" value="JAH53531.1"/>
    <property type="molecule type" value="Transcribed_RNA"/>
</dbReference>
<protein>
    <submittedName>
        <fullName evidence="1">Uncharacterized protein</fullName>
    </submittedName>
</protein>
<sequence>MGCHTTYLTIEGPLTHSSQQEQITFLSYGGQ</sequence>
<evidence type="ECO:0000313" key="1">
    <source>
        <dbReference type="EMBL" id="JAH53531.1"/>
    </source>
</evidence>
<name>A0A0E9TIW2_ANGAN</name>
<reference evidence="1" key="1">
    <citation type="submission" date="2014-11" db="EMBL/GenBank/DDBJ databases">
        <authorList>
            <person name="Amaro Gonzalez C."/>
        </authorList>
    </citation>
    <scope>NUCLEOTIDE SEQUENCE</scope>
</reference>
<accession>A0A0E9TIW2</accession>
<reference evidence="1" key="2">
    <citation type="journal article" date="2015" name="Fish Shellfish Immunol.">
        <title>Early steps in the European eel (Anguilla anguilla)-Vibrio vulnificus interaction in the gills: Role of the RtxA13 toxin.</title>
        <authorList>
            <person name="Callol A."/>
            <person name="Pajuelo D."/>
            <person name="Ebbesson L."/>
            <person name="Teles M."/>
            <person name="MacKenzie S."/>
            <person name="Amaro C."/>
        </authorList>
    </citation>
    <scope>NUCLEOTIDE SEQUENCE</scope>
</reference>
<organism evidence="1">
    <name type="scientific">Anguilla anguilla</name>
    <name type="common">European freshwater eel</name>
    <name type="synonym">Muraena anguilla</name>
    <dbReference type="NCBI Taxonomy" id="7936"/>
    <lineage>
        <taxon>Eukaryota</taxon>
        <taxon>Metazoa</taxon>
        <taxon>Chordata</taxon>
        <taxon>Craniata</taxon>
        <taxon>Vertebrata</taxon>
        <taxon>Euteleostomi</taxon>
        <taxon>Actinopterygii</taxon>
        <taxon>Neopterygii</taxon>
        <taxon>Teleostei</taxon>
        <taxon>Anguilliformes</taxon>
        <taxon>Anguillidae</taxon>
        <taxon>Anguilla</taxon>
    </lineage>
</organism>